<dbReference type="PANTHER" id="PTHR24055">
    <property type="entry name" value="MITOGEN-ACTIVATED PROTEIN KINASE"/>
    <property type="match status" value="1"/>
</dbReference>
<organism evidence="4 5">
    <name type="scientific">Ladona fulva</name>
    <name type="common">Scarce chaser dragonfly</name>
    <name type="synonym">Libellula fulva</name>
    <dbReference type="NCBI Taxonomy" id="123851"/>
    <lineage>
        <taxon>Eukaryota</taxon>
        <taxon>Metazoa</taxon>
        <taxon>Ecdysozoa</taxon>
        <taxon>Arthropoda</taxon>
        <taxon>Hexapoda</taxon>
        <taxon>Insecta</taxon>
        <taxon>Pterygota</taxon>
        <taxon>Palaeoptera</taxon>
        <taxon>Odonata</taxon>
        <taxon>Epiprocta</taxon>
        <taxon>Anisoptera</taxon>
        <taxon>Libelluloidea</taxon>
        <taxon>Libellulidae</taxon>
        <taxon>Ladona</taxon>
    </lineage>
</organism>
<reference evidence="4" key="1">
    <citation type="submission" date="2013-04" db="EMBL/GenBank/DDBJ databases">
        <authorList>
            <person name="Qu J."/>
            <person name="Murali S.C."/>
            <person name="Bandaranaike D."/>
            <person name="Bellair M."/>
            <person name="Blankenburg K."/>
            <person name="Chao H."/>
            <person name="Dinh H."/>
            <person name="Doddapaneni H."/>
            <person name="Downs B."/>
            <person name="Dugan-Rocha S."/>
            <person name="Elkadiri S."/>
            <person name="Gnanaolivu R.D."/>
            <person name="Hernandez B."/>
            <person name="Javaid M."/>
            <person name="Jayaseelan J.C."/>
            <person name="Lee S."/>
            <person name="Li M."/>
            <person name="Ming W."/>
            <person name="Munidasa M."/>
            <person name="Muniz J."/>
            <person name="Nguyen L."/>
            <person name="Ongeri F."/>
            <person name="Osuji N."/>
            <person name="Pu L.-L."/>
            <person name="Puazo M."/>
            <person name="Qu C."/>
            <person name="Quiroz J."/>
            <person name="Raj R."/>
            <person name="Weissenberger G."/>
            <person name="Xin Y."/>
            <person name="Zou X."/>
            <person name="Han Y."/>
            <person name="Richards S."/>
            <person name="Worley K."/>
            <person name="Muzny D."/>
            <person name="Gibbs R."/>
        </authorList>
    </citation>
    <scope>NUCLEOTIDE SEQUENCE</scope>
    <source>
        <strain evidence="4">Sampled in the wild</strain>
    </source>
</reference>
<dbReference type="Gene3D" id="1.10.510.10">
    <property type="entry name" value="Transferase(Phosphotransferase) domain 1"/>
    <property type="match status" value="1"/>
</dbReference>
<name>A0A8K0K6L3_LADFU</name>
<dbReference type="GO" id="GO:0005524">
    <property type="term" value="F:ATP binding"/>
    <property type="evidence" value="ECO:0007669"/>
    <property type="project" value="UniProtKB-KW"/>
</dbReference>
<dbReference type="SUPFAM" id="SSF56112">
    <property type="entry name" value="Protein kinase-like (PK-like)"/>
    <property type="match status" value="1"/>
</dbReference>
<evidence type="ECO:0000313" key="5">
    <source>
        <dbReference type="Proteomes" id="UP000792457"/>
    </source>
</evidence>
<accession>A0A8K0K6L3</accession>
<dbReference type="AlphaFoldDB" id="A0A8K0K6L3"/>
<dbReference type="PROSITE" id="PS50011">
    <property type="entry name" value="PROTEIN_KINASE_DOM"/>
    <property type="match status" value="1"/>
</dbReference>
<dbReference type="SMART" id="SM00220">
    <property type="entry name" value="S_TKc"/>
    <property type="match status" value="1"/>
</dbReference>
<dbReference type="InterPro" id="IPR000719">
    <property type="entry name" value="Prot_kinase_dom"/>
</dbReference>
<dbReference type="InterPro" id="IPR050117">
    <property type="entry name" value="MAPK"/>
</dbReference>
<comment type="caution">
    <text evidence="4">The sequence shown here is derived from an EMBL/GenBank/DDBJ whole genome shotgun (WGS) entry which is preliminary data.</text>
</comment>
<dbReference type="OrthoDB" id="548217at2759"/>
<evidence type="ECO:0000256" key="2">
    <source>
        <dbReference type="ARBA" id="ARBA00022840"/>
    </source>
</evidence>
<proteinExistence type="predicted"/>
<dbReference type="Pfam" id="PF00069">
    <property type="entry name" value="Pkinase"/>
    <property type="match status" value="1"/>
</dbReference>
<dbReference type="InterPro" id="IPR008271">
    <property type="entry name" value="Ser/Thr_kinase_AS"/>
</dbReference>
<dbReference type="EMBL" id="KZ308374">
    <property type="protein sequence ID" value="KAG8228479.1"/>
    <property type="molecule type" value="Genomic_DNA"/>
</dbReference>
<feature type="domain" description="Protein kinase" evidence="3">
    <location>
        <begin position="1"/>
        <end position="181"/>
    </location>
</feature>
<gene>
    <name evidence="4" type="ORF">J437_LFUL009344</name>
</gene>
<keyword evidence="2" id="KW-0067">ATP-binding</keyword>
<evidence type="ECO:0000256" key="1">
    <source>
        <dbReference type="ARBA" id="ARBA00022741"/>
    </source>
</evidence>
<evidence type="ECO:0000313" key="4">
    <source>
        <dbReference type="EMBL" id="KAG8228479.1"/>
    </source>
</evidence>
<dbReference type="Proteomes" id="UP000792457">
    <property type="component" value="Unassembled WGS sequence"/>
</dbReference>
<evidence type="ECO:0000259" key="3">
    <source>
        <dbReference type="PROSITE" id="PS50011"/>
    </source>
</evidence>
<protein>
    <recommendedName>
        <fullName evidence="3">Protein kinase domain-containing protein</fullName>
    </recommendedName>
</protein>
<dbReference type="GO" id="GO:0004672">
    <property type="term" value="F:protein kinase activity"/>
    <property type="evidence" value="ECO:0007669"/>
    <property type="project" value="InterPro"/>
</dbReference>
<keyword evidence="1" id="KW-0547">Nucleotide-binding</keyword>
<dbReference type="Gene3D" id="3.30.200.20">
    <property type="entry name" value="Phosphorylase Kinase, domain 1"/>
    <property type="match status" value="1"/>
</dbReference>
<dbReference type="InterPro" id="IPR011009">
    <property type="entry name" value="Kinase-like_dom_sf"/>
</dbReference>
<sequence>MKSFRWLNFDVVGLQLDYYLPARDVKSCRPSPKLHNLVLNLSVFLFQSLRHPNLVNLIEVFRRKRRLHLVFEFCERTVLDEVEAHPHGAPEEVAQMIAWQTLVGLRYIHSRHCIHRDIKPENLLLTSTGLLKLCDFGFARSVSSPDGDLTEYVATRWYRAPELLCAMPKYGPAVDVWAVGR</sequence>
<reference evidence="4" key="2">
    <citation type="submission" date="2017-10" db="EMBL/GenBank/DDBJ databases">
        <title>Ladona fulva Genome sequencing and assembly.</title>
        <authorList>
            <person name="Murali S."/>
            <person name="Richards S."/>
            <person name="Bandaranaike D."/>
            <person name="Bellair M."/>
            <person name="Blankenburg K."/>
            <person name="Chao H."/>
            <person name="Dinh H."/>
            <person name="Doddapaneni H."/>
            <person name="Dugan-Rocha S."/>
            <person name="Elkadiri S."/>
            <person name="Gnanaolivu R."/>
            <person name="Hernandez B."/>
            <person name="Skinner E."/>
            <person name="Javaid M."/>
            <person name="Lee S."/>
            <person name="Li M."/>
            <person name="Ming W."/>
            <person name="Munidasa M."/>
            <person name="Muniz J."/>
            <person name="Nguyen L."/>
            <person name="Hughes D."/>
            <person name="Osuji N."/>
            <person name="Pu L.-L."/>
            <person name="Puazo M."/>
            <person name="Qu C."/>
            <person name="Quiroz J."/>
            <person name="Raj R."/>
            <person name="Weissenberger G."/>
            <person name="Xin Y."/>
            <person name="Zou X."/>
            <person name="Han Y."/>
            <person name="Worley K."/>
            <person name="Muzny D."/>
            <person name="Gibbs R."/>
        </authorList>
    </citation>
    <scope>NUCLEOTIDE SEQUENCE</scope>
    <source>
        <strain evidence="4">Sampled in the wild</strain>
    </source>
</reference>
<keyword evidence="5" id="KW-1185">Reference proteome</keyword>
<dbReference type="PROSITE" id="PS00108">
    <property type="entry name" value="PROTEIN_KINASE_ST"/>
    <property type="match status" value="1"/>
</dbReference>